<feature type="domain" description="HTH luxR-type" evidence="1">
    <location>
        <begin position="125"/>
        <end position="190"/>
    </location>
</feature>
<dbReference type="InterPro" id="IPR036388">
    <property type="entry name" value="WH-like_DNA-bd_sf"/>
</dbReference>
<dbReference type="Proteomes" id="UP000572680">
    <property type="component" value="Unassembled WGS sequence"/>
</dbReference>
<keyword evidence="2" id="KW-0238">DNA-binding</keyword>
<keyword evidence="3" id="KW-1185">Reference proteome</keyword>
<dbReference type="InterPro" id="IPR000792">
    <property type="entry name" value="Tscrpt_reg_LuxR_C"/>
</dbReference>
<comment type="caution">
    <text evidence="2">The sequence shown here is derived from an EMBL/GenBank/DDBJ whole genome shotgun (WGS) entry which is preliminary data.</text>
</comment>
<dbReference type="GO" id="GO:0003677">
    <property type="term" value="F:DNA binding"/>
    <property type="evidence" value="ECO:0007669"/>
    <property type="project" value="UniProtKB-KW"/>
</dbReference>
<dbReference type="RefSeq" id="WP_182847412.1">
    <property type="nucleotide sequence ID" value="NZ_BAAALP010000104.1"/>
</dbReference>
<evidence type="ECO:0000313" key="3">
    <source>
        <dbReference type="Proteomes" id="UP000572680"/>
    </source>
</evidence>
<dbReference type="Pfam" id="PF00196">
    <property type="entry name" value="GerE"/>
    <property type="match status" value="1"/>
</dbReference>
<organism evidence="2 3">
    <name type="scientific">Actinomadura namibiensis</name>
    <dbReference type="NCBI Taxonomy" id="182080"/>
    <lineage>
        <taxon>Bacteria</taxon>
        <taxon>Bacillati</taxon>
        <taxon>Actinomycetota</taxon>
        <taxon>Actinomycetes</taxon>
        <taxon>Streptosporangiales</taxon>
        <taxon>Thermomonosporaceae</taxon>
        <taxon>Actinomadura</taxon>
    </lineage>
</organism>
<gene>
    <name evidence="2" type="ORF">HNR61_007109</name>
</gene>
<name>A0A7W3QQ81_ACTNM</name>
<dbReference type="SMART" id="SM00421">
    <property type="entry name" value="HTH_LUXR"/>
    <property type="match status" value="1"/>
</dbReference>
<dbReference type="PROSITE" id="PS50043">
    <property type="entry name" value="HTH_LUXR_2"/>
    <property type="match status" value="1"/>
</dbReference>
<dbReference type="InterPro" id="IPR016032">
    <property type="entry name" value="Sig_transdc_resp-reg_C-effctor"/>
</dbReference>
<evidence type="ECO:0000313" key="2">
    <source>
        <dbReference type="EMBL" id="MBA8955435.1"/>
    </source>
</evidence>
<evidence type="ECO:0000259" key="1">
    <source>
        <dbReference type="PROSITE" id="PS50043"/>
    </source>
</evidence>
<reference evidence="2 3" key="1">
    <citation type="submission" date="2020-08" db="EMBL/GenBank/DDBJ databases">
        <title>Genomic Encyclopedia of Type Strains, Phase IV (KMG-IV): sequencing the most valuable type-strain genomes for metagenomic binning, comparative biology and taxonomic classification.</title>
        <authorList>
            <person name="Goeker M."/>
        </authorList>
    </citation>
    <scope>NUCLEOTIDE SEQUENCE [LARGE SCALE GENOMIC DNA]</scope>
    <source>
        <strain evidence="2 3">DSM 44197</strain>
    </source>
</reference>
<dbReference type="AlphaFoldDB" id="A0A7W3QQ81"/>
<accession>A0A7W3QQ81</accession>
<dbReference type="SUPFAM" id="SSF46894">
    <property type="entry name" value="C-terminal effector domain of the bipartite response regulators"/>
    <property type="match status" value="1"/>
</dbReference>
<dbReference type="EMBL" id="JACJIA010000011">
    <property type="protein sequence ID" value="MBA8955435.1"/>
    <property type="molecule type" value="Genomic_DNA"/>
</dbReference>
<dbReference type="GO" id="GO:0006355">
    <property type="term" value="P:regulation of DNA-templated transcription"/>
    <property type="evidence" value="ECO:0007669"/>
    <property type="project" value="InterPro"/>
</dbReference>
<proteinExistence type="predicted"/>
<dbReference type="Gene3D" id="1.10.10.10">
    <property type="entry name" value="Winged helix-like DNA-binding domain superfamily/Winged helix DNA-binding domain"/>
    <property type="match status" value="1"/>
</dbReference>
<sequence>MRLSAHDHAQIRALLGKARHEILLLAPSWAPALRSACALPPLTAPRTRVVVSRSFLAQAPSLAGRHVQVRLGGATPLLLVVDRRSALSWHADERSVPTPVVHRPAEVERLVHVFEHHWKRASPVVPVGEAPLTELQRSIIRSLAMGMTDKATAGALQISTRTVQRQVSQLMQQWGIQSRLELGVHLAATGLVPTRGPAPGARAGGGLAVSLSGA</sequence>
<protein>
    <submittedName>
        <fullName evidence="2">DNA-binding CsgD family transcriptional regulator</fullName>
    </submittedName>
</protein>